<protein>
    <recommendedName>
        <fullName evidence="4">V-type ATPase, subunit E</fullName>
    </recommendedName>
</protein>
<dbReference type="HOGENOM" id="CLU_105846_2_1_9"/>
<dbReference type="AlphaFoldDB" id="R3W3Z4"/>
<dbReference type="RefSeq" id="WP_010769210.1">
    <property type="nucleotide sequence ID" value="NZ_ASWE01000001.1"/>
</dbReference>
<evidence type="ECO:0000313" key="2">
    <source>
        <dbReference type="EMBL" id="EOL42221.1"/>
    </source>
</evidence>
<feature type="coiled-coil region" evidence="1">
    <location>
        <begin position="46"/>
        <end position="73"/>
    </location>
</feature>
<dbReference type="Proteomes" id="UP000013785">
    <property type="component" value="Unassembled WGS sequence"/>
</dbReference>
<keyword evidence="3" id="KW-1185">Reference proteome</keyword>
<name>R3W3Z4_9ENTE</name>
<dbReference type="EMBL" id="AJAT01000017">
    <property type="protein sequence ID" value="EOL42221.1"/>
    <property type="molecule type" value="Genomic_DNA"/>
</dbReference>
<proteinExistence type="predicted"/>
<accession>R3W3Z4</accession>
<dbReference type="STRING" id="154621.RV11_GL002138"/>
<reference evidence="2 3" key="1">
    <citation type="submission" date="2013-02" db="EMBL/GenBank/DDBJ databases">
        <title>The Genome Sequence of Enterococcus phoeniculicola BAA-412.</title>
        <authorList>
            <consortium name="The Broad Institute Genome Sequencing Platform"/>
            <consortium name="The Broad Institute Genome Sequencing Center for Infectious Disease"/>
            <person name="Earl A.M."/>
            <person name="Gilmore M.S."/>
            <person name="Lebreton F."/>
            <person name="Walker B."/>
            <person name="Young S.K."/>
            <person name="Zeng Q."/>
            <person name="Gargeya S."/>
            <person name="Fitzgerald M."/>
            <person name="Haas B."/>
            <person name="Abouelleil A."/>
            <person name="Alvarado L."/>
            <person name="Arachchi H.M."/>
            <person name="Berlin A.M."/>
            <person name="Chapman S.B."/>
            <person name="Dewar J."/>
            <person name="Goldberg J."/>
            <person name="Griggs A."/>
            <person name="Gujja S."/>
            <person name="Hansen M."/>
            <person name="Howarth C."/>
            <person name="Imamovic A."/>
            <person name="Larimer J."/>
            <person name="McCowan C."/>
            <person name="Murphy C."/>
            <person name="Neiman D."/>
            <person name="Pearson M."/>
            <person name="Priest M."/>
            <person name="Roberts A."/>
            <person name="Saif S."/>
            <person name="Shea T."/>
            <person name="Sisk P."/>
            <person name="Sykes S."/>
            <person name="Wortman J."/>
            <person name="Nusbaum C."/>
            <person name="Birren B."/>
        </authorList>
    </citation>
    <scope>NUCLEOTIDE SEQUENCE [LARGE SCALE GENOMIC DNA]</scope>
    <source>
        <strain evidence="2 3">ATCC BAA-412</strain>
    </source>
</reference>
<gene>
    <name evidence="2" type="ORF">UC3_02572</name>
</gene>
<evidence type="ECO:0000313" key="3">
    <source>
        <dbReference type="Proteomes" id="UP000013785"/>
    </source>
</evidence>
<evidence type="ECO:0000256" key="1">
    <source>
        <dbReference type="SAM" id="Coils"/>
    </source>
</evidence>
<sequence>MDSIEKIIQQINEKSAEERTLIETTEQTRQTNEFFEKKKQIEETAAKQREKQLQQVTQKYKQLQTRQQMESRQQLLTEKQQFLNSLFTEALYAMQSWTKQDQRQFAKEALSTLPLTGEQIFLAGEKSTEIFTKEWLSLITKELPYQLRLSKSLVPNQAGFLIDDHGVQYNFLYKNLIQDIEESVRFEMATYLFG</sequence>
<dbReference type="eggNOG" id="COG1390">
    <property type="taxonomic scope" value="Bacteria"/>
</dbReference>
<dbReference type="OrthoDB" id="2166166at2"/>
<organism evidence="2 3">
    <name type="scientific">Enterococcus phoeniculicola ATCC BAA-412</name>
    <dbReference type="NCBI Taxonomy" id="1158610"/>
    <lineage>
        <taxon>Bacteria</taxon>
        <taxon>Bacillati</taxon>
        <taxon>Bacillota</taxon>
        <taxon>Bacilli</taxon>
        <taxon>Lactobacillales</taxon>
        <taxon>Enterococcaceae</taxon>
        <taxon>Enterococcus</taxon>
    </lineage>
</organism>
<dbReference type="PATRIC" id="fig|1158610.3.peg.2552"/>
<comment type="caution">
    <text evidence="2">The sequence shown here is derived from an EMBL/GenBank/DDBJ whole genome shotgun (WGS) entry which is preliminary data.</text>
</comment>
<evidence type="ECO:0008006" key="4">
    <source>
        <dbReference type="Google" id="ProtNLM"/>
    </source>
</evidence>
<keyword evidence="1" id="KW-0175">Coiled coil</keyword>